<dbReference type="STRING" id="10228.B3SCX7"/>
<dbReference type="PANTHER" id="PTHR47237:SF1">
    <property type="entry name" value="SLL0310 PROTEIN"/>
    <property type="match status" value="1"/>
</dbReference>
<dbReference type="RefSeq" id="XP_002118086.1">
    <property type="nucleotide sequence ID" value="XM_002118050.1"/>
</dbReference>
<sequence>MASNEFQIVVASSDQVKWIMKMVEDEGWNPGCKDPITFQLSDPLGIFVGLLNGEVIGCVAGVQYEDFGFGGLFIMMKKYRGKGYGMKLFLHALNRLRKCPKIGLDAVLEQVSNYQNAGFQTFHHTMRYIGIVSKLDFPCNHIVDAKSVSFDKLLQYDRCHSPGLRKCFLAAWINLGTDRSLVYLDDNQNIQGFGAIRKANDGYKIGPLYAESFQIAESLIHALAGTFDKCKLALDVPIPNKSAVKLAEKLQLKGEFETVRMCYTQPFTYDWNTVYGLTCLELG</sequence>
<dbReference type="HOGENOM" id="CLU_054109_0_0_1"/>
<keyword evidence="3" id="KW-1185">Reference proteome</keyword>
<dbReference type="PROSITE" id="PS51186">
    <property type="entry name" value="GNAT"/>
    <property type="match status" value="1"/>
</dbReference>
<dbReference type="EMBL" id="DS985274">
    <property type="protein sequence ID" value="EDV19397.1"/>
    <property type="molecule type" value="Genomic_DNA"/>
</dbReference>
<feature type="domain" description="N-acetyltransferase" evidence="1">
    <location>
        <begin position="6"/>
        <end position="138"/>
    </location>
</feature>
<dbReference type="InterPro" id="IPR016181">
    <property type="entry name" value="Acyl_CoA_acyltransferase"/>
</dbReference>
<name>B3SCX7_TRIAD</name>
<dbReference type="Pfam" id="PF18014">
    <property type="entry name" value="Acetyltransf_18"/>
    <property type="match status" value="1"/>
</dbReference>
<dbReference type="PhylomeDB" id="B3SCX7"/>
<protein>
    <recommendedName>
        <fullName evidence="1">N-acetyltransferase domain-containing protein</fullName>
    </recommendedName>
</protein>
<dbReference type="SUPFAM" id="SSF55729">
    <property type="entry name" value="Acyl-CoA N-acyltransferases (Nat)"/>
    <property type="match status" value="1"/>
</dbReference>
<dbReference type="InterPro" id="IPR052729">
    <property type="entry name" value="Acyl/Acetyltrans_Enzymes"/>
</dbReference>
<gene>
    <name evidence="2" type="ORF">TRIADDRAFT_62132</name>
</gene>
<proteinExistence type="predicted"/>
<dbReference type="InParanoid" id="B3SCX7"/>
<evidence type="ECO:0000313" key="3">
    <source>
        <dbReference type="Proteomes" id="UP000009022"/>
    </source>
</evidence>
<evidence type="ECO:0000259" key="1">
    <source>
        <dbReference type="PROSITE" id="PS51186"/>
    </source>
</evidence>
<dbReference type="CDD" id="cd04301">
    <property type="entry name" value="NAT_SF"/>
    <property type="match status" value="1"/>
</dbReference>
<accession>B3SCX7</accession>
<dbReference type="Proteomes" id="UP000009022">
    <property type="component" value="Unassembled WGS sequence"/>
</dbReference>
<dbReference type="InterPro" id="IPR041496">
    <property type="entry name" value="YitH/HolE_GNAT"/>
</dbReference>
<dbReference type="Gene3D" id="3.40.630.90">
    <property type="match status" value="1"/>
</dbReference>
<dbReference type="AlphaFoldDB" id="B3SCX7"/>
<organism evidence="2 3">
    <name type="scientific">Trichoplax adhaerens</name>
    <name type="common">Trichoplax reptans</name>
    <dbReference type="NCBI Taxonomy" id="10228"/>
    <lineage>
        <taxon>Eukaryota</taxon>
        <taxon>Metazoa</taxon>
        <taxon>Placozoa</taxon>
        <taxon>Uniplacotomia</taxon>
        <taxon>Trichoplacea</taxon>
        <taxon>Trichoplacidae</taxon>
        <taxon>Trichoplax</taxon>
    </lineage>
</organism>
<dbReference type="Pfam" id="PF00583">
    <property type="entry name" value="Acetyltransf_1"/>
    <property type="match status" value="1"/>
</dbReference>
<dbReference type="OrthoDB" id="5771378at2759"/>
<reference evidence="2 3" key="1">
    <citation type="journal article" date="2008" name="Nature">
        <title>The Trichoplax genome and the nature of placozoans.</title>
        <authorList>
            <person name="Srivastava M."/>
            <person name="Begovic E."/>
            <person name="Chapman J."/>
            <person name="Putnam N.H."/>
            <person name="Hellsten U."/>
            <person name="Kawashima T."/>
            <person name="Kuo A."/>
            <person name="Mitros T."/>
            <person name="Salamov A."/>
            <person name="Carpenter M.L."/>
            <person name="Signorovitch A.Y."/>
            <person name="Moreno M.A."/>
            <person name="Kamm K."/>
            <person name="Grimwood J."/>
            <person name="Schmutz J."/>
            <person name="Shapiro H."/>
            <person name="Grigoriev I.V."/>
            <person name="Buss L.W."/>
            <person name="Schierwater B."/>
            <person name="Dellaporta S.L."/>
            <person name="Rokhsar D.S."/>
        </authorList>
    </citation>
    <scope>NUCLEOTIDE SEQUENCE [LARGE SCALE GENOMIC DNA]</scope>
    <source>
        <strain evidence="2 3">Grell-BS-1999</strain>
    </source>
</reference>
<dbReference type="GeneID" id="6759323"/>
<dbReference type="GO" id="GO:0016747">
    <property type="term" value="F:acyltransferase activity, transferring groups other than amino-acyl groups"/>
    <property type="evidence" value="ECO:0007669"/>
    <property type="project" value="InterPro"/>
</dbReference>
<dbReference type="PANTHER" id="PTHR47237">
    <property type="entry name" value="SLL0310 PROTEIN"/>
    <property type="match status" value="1"/>
</dbReference>
<dbReference type="OMA" id="VAPRICM"/>
<evidence type="ECO:0000313" key="2">
    <source>
        <dbReference type="EMBL" id="EDV19397.1"/>
    </source>
</evidence>
<dbReference type="eggNOG" id="ENOG502SG9U">
    <property type="taxonomic scope" value="Eukaryota"/>
</dbReference>
<dbReference type="CTD" id="6759323"/>
<dbReference type="InterPro" id="IPR000182">
    <property type="entry name" value="GNAT_dom"/>
</dbReference>
<dbReference type="Gene3D" id="3.40.630.30">
    <property type="match status" value="1"/>
</dbReference>
<dbReference type="KEGG" id="tad:TRIADDRAFT_62132"/>